<keyword evidence="3" id="KW-1185">Reference proteome</keyword>
<evidence type="ECO:0000313" key="2">
    <source>
        <dbReference type="EMBL" id="NBH62644.1"/>
    </source>
</evidence>
<dbReference type="Pfam" id="PF12724">
    <property type="entry name" value="Flavodoxin_5"/>
    <property type="match status" value="1"/>
</dbReference>
<dbReference type="AlphaFoldDB" id="A0A845QMJ9"/>
<comment type="caution">
    <text evidence="2">The sequence shown here is derived from an EMBL/GenBank/DDBJ whole genome shotgun (WGS) entry which is preliminary data.</text>
</comment>
<dbReference type="InterPro" id="IPR052200">
    <property type="entry name" value="Protoporphyrinogen_IX_DH"/>
</dbReference>
<reference evidence="2 3" key="1">
    <citation type="submission" date="2018-08" db="EMBL/GenBank/DDBJ databases">
        <title>Murine metabolic-syndrome-specific gut microbial biobank.</title>
        <authorList>
            <person name="Liu C."/>
        </authorList>
    </citation>
    <scope>NUCLEOTIDE SEQUENCE [LARGE SCALE GENOMIC DNA]</scope>
    <source>
        <strain evidence="2 3">28</strain>
    </source>
</reference>
<accession>A0A845QMJ9</accession>
<dbReference type="Gene3D" id="3.40.50.360">
    <property type="match status" value="1"/>
</dbReference>
<organism evidence="2 3">
    <name type="scientific">Anaerotruncus colihominis</name>
    <dbReference type="NCBI Taxonomy" id="169435"/>
    <lineage>
        <taxon>Bacteria</taxon>
        <taxon>Bacillati</taxon>
        <taxon>Bacillota</taxon>
        <taxon>Clostridia</taxon>
        <taxon>Eubacteriales</taxon>
        <taxon>Oscillospiraceae</taxon>
        <taxon>Anaerotruncus</taxon>
    </lineage>
</organism>
<dbReference type="PANTHER" id="PTHR38030:SF2">
    <property type="entry name" value="PROTOPORPHYRINOGEN IX DEHYDROGENASE [QUINONE]"/>
    <property type="match status" value="1"/>
</dbReference>
<evidence type="ECO:0000259" key="1">
    <source>
        <dbReference type="Pfam" id="PF12724"/>
    </source>
</evidence>
<dbReference type="Proteomes" id="UP000446866">
    <property type="component" value="Unassembled WGS sequence"/>
</dbReference>
<protein>
    <recommendedName>
        <fullName evidence="1">Flavodoxin domain-containing protein</fullName>
    </recommendedName>
</protein>
<name>A0A845QMJ9_9FIRM</name>
<feature type="domain" description="Flavodoxin" evidence="1">
    <location>
        <begin position="6"/>
        <end position="162"/>
    </location>
</feature>
<dbReference type="SUPFAM" id="SSF52218">
    <property type="entry name" value="Flavoproteins"/>
    <property type="match status" value="1"/>
</dbReference>
<dbReference type="GO" id="GO:0010181">
    <property type="term" value="F:FMN binding"/>
    <property type="evidence" value="ECO:0007669"/>
    <property type="project" value="TreeGrafter"/>
</dbReference>
<proteinExistence type="predicted"/>
<dbReference type="InterPro" id="IPR029039">
    <property type="entry name" value="Flavoprotein-like_sf"/>
</dbReference>
<gene>
    <name evidence="2" type="ORF">D0435_13390</name>
</gene>
<evidence type="ECO:0000313" key="3">
    <source>
        <dbReference type="Proteomes" id="UP000446866"/>
    </source>
</evidence>
<dbReference type="GO" id="GO:0070819">
    <property type="term" value="F:menaquinone-dependent protoporphyrinogen oxidase activity"/>
    <property type="evidence" value="ECO:0007669"/>
    <property type="project" value="TreeGrafter"/>
</dbReference>
<dbReference type="GO" id="GO:0006783">
    <property type="term" value="P:heme biosynthetic process"/>
    <property type="evidence" value="ECO:0007669"/>
    <property type="project" value="TreeGrafter"/>
</dbReference>
<dbReference type="InterPro" id="IPR026816">
    <property type="entry name" value="Flavodoxin_dom"/>
</dbReference>
<sequence>MGKVAVVYAGKYGTTKQYGQWICEETGGALFAADQCSEKLLEDYDVIVFGGAVHAGRILGMDRLRKWYPKLCQKKIAVYAVGLNVEDENARAELRELNFFKQESSFKMILRQAGAKRKLSDEEESFSQLPCFFLSGAYDPAKVSGGDKMMMGMVKKMIGGKPASQITESERNLLTAMEEGADYTDRAAAAPLIQWVLEAGK</sequence>
<dbReference type="RefSeq" id="WP_160202930.1">
    <property type="nucleotide sequence ID" value="NZ_QXWK01000030.1"/>
</dbReference>
<dbReference type="PANTHER" id="PTHR38030">
    <property type="entry name" value="PROTOPORPHYRINOGEN IX DEHYDROGENASE [MENAQUINONE]"/>
    <property type="match status" value="1"/>
</dbReference>
<dbReference type="EMBL" id="QXWK01000030">
    <property type="protein sequence ID" value="NBH62644.1"/>
    <property type="molecule type" value="Genomic_DNA"/>
</dbReference>